<dbReference type="SUPFAM" id="SSF53383">
    <property type="entry name" value="PLP-dependent transferases"/>
    <property type="match status" value="1"/>
</dbReference>
<dbReference type="GO" id="GO:0030170">
    <property type="term" value="F:pyridoxal phosphate binding"/>
    <property type="evidence" value="ECO:0007669"/>
    <property type="project" value="InterPro"/>
</dbReference>
<dbReference type="GO" id="GO:0016831">
    <property type="term" value="F:carboxy-lyase activity"/>
    <property type="evidence" value="ECO:0007669"/>
    <property type="project" value="UniProtKB-KW"/>
</dbReference>
<evidence type="ECO:0000256" key="7">
    <source>
        <dbReference type="RuleBase" id="RU000382"/>
    </source>
</evidence>
<dbReference type="Gene3D" id="3.40.640.10">
    <property type="entry name" value="Type I PLP-dependent aspartate aminotransferase-like (Major domain)"/>
    <property type="match status" value="1"/>
</dbReference>
<dbReference type="InterPro" id="IPR051151">
    <property type="entry name" value="Group_II_Decarboxylase"/>
</dbReference>
<organism evidence="8 9">
    <name type="scientific">Oopsacas minuta</name>
    <dbReference type="NCBI Taxonomy" id="111878"/>
    <lineage>
        <taxon>Eukaryota</taxon>
        <taxon>Metazoa</taxon>
        <taxon>Porifera</taxon>
        <taxon>Hexactinellida</taxon>
        <taxon>Hexasterophora</taxon>
        <taxon>Lyssacinosida</taxon>
        <taxon>Leucopsacidae</taxon>
        <taxon>Oopsacas</taxon>
    </lineage>
</organism>
<accession>A0AAV7KB50</accession>
<keyword evidence="9" id="KW-1185">Reference proteome</keyword>
<comment type="caution">
    <text evidence="8">The sequence shown here is derived from an EMBL/GenBank/DDBJ whole genome shotgun (WGS) entry which is preliminary data.</text>
</comment>
<keyword evidence="5 7" id="KW-0456">Lyase</keyword>
<dbReference type="Pfam" id="PF00282">
    <property type="entry name" value="Pyridoxal_deC"/>
    <property type="match status" value="1"/>
</dbReference>
<dbReference type="AlphaFoldDB" id="A0AAV7KB50"/>
<evidence type="ECO:0000256" key="5">
    <source>
        <dbReference type="ARBA" id="ARBA00023239"/>
    </source>
</evidence>
<sequence length="406" mass="45743">MDSLRAQNYVAELKKKYQTLPPVIYQLGYPGNFKDQQLNIEAKLEISKIQPFITNSGSSLNIKEVPWISSVEVESDIILRLIAPWGGKEENTWAYITTGGTEGNIAGVHFGLKELYPYKPILIYSNESHFSISKAIELTKGQFSAILQIPTLRNGEINCKQIEPNVRNVIDQQDSAAGDIPSILVVATLGTTMKGACDDVCSILISLYSMGVTRDKIFVHLDAAFHGGFWHLDNHNPQYQIGIEFNSIAISGWKWYGADICGLFAIYQRTSCTYSEQGFREYLSINDIGITSTRNGLNAISWIIRFLQFDWQEEYNHCQKIVKYAVKQFQSLDIETFVNPASLTICTPTLPTLIIKKYCLACYDDGHLGKICHIIICPHVTEGLIDILVTDLRECIGEMKKTSWFK</sequence>
<evidence type="ECO:0000256" key="3">
    <source>
        <dbReference type="ARBA" id="ARBA00022793"/>
    </source>
</evidence>
<evidence type="ECO:0000256" key="2">
    <source>
        <dbReference type="ARBA" id="ARBA00009533"/>
    </source>
</evidence>
<evidence type="ECO:0000313" key="9">
    <source>
        <dbReference type="Proteomes" id="UP001165289"/>
    </source>
</evidence>
<dbReference type="PANTHER" id="PTHR46101:SF18">
    <property type="entry name" value="HISTIDINE DECARBOXYLASE"/>
    <property type="match status" value="1"/>
</dbReference>
<comment type="similarity">
    <text evidence="2 7">Belongs to the group II decarboxylase family.</text>
</comment>
<keyword evidence="4 6" id="KW-0663">Pyridoxal phosphate</keyword>
<dbReference type="InterPro" id="IPR002129">
    <property type="entry name" value="PyrdxlP-dep_de-COase"/>
</dbReference>
<evidence type="ECO:0000256" key="4">
    <source>
        <dbReference type="ARBA" id="ARBA00022898"/>
    </source>
</evidence>
<evidence type="ECO:0000256" key="1">
    <source>
        <dbReference type="ARBA" id="ARBA00001933"/>
    </source>
</evidence>
<protein>
    <submittedName>
        <fullName evidence="8">Histidine decarboxylase</fullName>
    </submittedName>
</protein>
<gene>
    <name evidence="8" type="ORF">LOD99_11035</name>
</gene>
<evidence type="ECO:0000256" key="6">
    <source>
        <dbReference type="PIRSR" id="PIRSR602129-50"/>
    </source>
</evidence>
<proteinExistence type="inferred from homology"/>
<dbReference type="EMBL" id="JAKMXF010000089">
    <property type="protein sequence ID" value="KAI6658392.1"/>
    <property type="molecule type" value="Genomic_DNA"/>
</dbReference>
<dbReference type="GO" id="GO:0019752">
    <property type="term" value="P:carboxylic acid metabolic process"/>
    <property type="evidence" value="ECO:0007669"/>
    <property type="project" value="InterPro"/>
</dbReference>
<dbReference type="InterPro" id="IPR015424">
    <property type="entry name" value="PyrdxlP-dep_Trfase"/>
</dbReference>
<reference evidence="8 9" key="1">
    <citation type="journal article" date="2023" name="BMC Biol.">
        <title>The compact genome of the sponge Oopsacas minuta (Hexactinellida) is lacking key metazoan core genes.</title>
        <authorList>
            <person name="Santini S."/>
            <person name="Schenkelaars Q."/>
            <person name="Jourda C."/>
            <person name="Duchesne M."/>
            <person name="Belahbib H."/>
            <person name="Rocher C."/>
            <person name="Selva M."/>
            <person name="Riesgo A."/>
            <person name="Vervoort M."/>
            <person name="Leys S.P."/>
            <person name="Kodjabachian L."/>
            <person name="Le Bivic A."/>
            <person name="Borchiellini C."/>
            <person name="Claverie J.M."/>
            <person name="Renard E."/>
        </authorList>
    </citation>
    <scope>NUCLEOTIDE SEQUENCE [LARGE SCALE GENOMIC DNA]</scope>
    <source>
        <strain evidence="8">SPO-2</strain>
    </source>
</reference>
<dbReference type="PANTHER" id="PTHR46101">
    <property type="match status" value="1"/>
</dbReference>
<dbReference type="Proteomes" id="UP001165289">
    <property type="component" value="Unassembled WGS sequence"/>
</dbReference>
<feature type="modified residue" description="N6-(pyridoxal phosphate)lysine" evidence="6">
    <location>
        <position position="254"/>
    </location>
</feature>
<dbReference type="InterPro" id="IPR015421">
    <property type="entry name" value="PyrdxlP-dep_Trfase_major"/>
</dbReference>
<comment type="cofactor">
    <cofactor evidence="1 6 7">
        <name>pyridoxal 5'-phosphate</name>
        <dbReference type="ChEBI" id="CHEBI:597326"/>
    </cofactor>
</comment>
<name>A0AAV7KB50_9METZ</name>
<evidence type="ECO:0000313" key="8">
    <source>
        <dbReference type="EMBL" id="KAI6658392.1"/>
    </source>
</evidence>
<keyword evidence="3" id="KW-0210">Decarboxylase</keyword>